<evidence type="ECO:0000313" key="5">
    <source>
        <dbReference type="EMBL" id="AXF57892.1"/>
    </source>
</evidence>
<dbReference type="AlphaFoldDB" id="A0A345C3W1"/>
<keyword evidence="4 5" id="KW-0456">Lyase</keyword>
<dbReference type="PANTHER" id="PTHR12599:SF0">
    <property type="entry name" value="PTERIN-4-ALPHA-CARBINOLAMINE DEHYDRATASE"/>
    <property type="match status" value="1"/>
</dbReference>
<dbReference type="EC" id="4.2.1.96" evidence="3"/>
<reference evidence="5 6" key="1">
    <citation type="journal article" date="2018" name="J. Microbiol.">
        <title>Salicibibacter kimchii gen. nov., sp. nov., a moderately halophilic and alkalitolerant bacterium in the family Bacillaceae, isolated from kimchi.</title>
        <authorList>
            <person name="Jang J.Y."/>
            <person name="Oh Y.J."/>
            <person name="Lim S.K."/>
            <person name="Park H.K."/>
            <person name="Lee C."/>
            <person name="Kim J.Y."/>
            <person name="Lee M.A."/>
            <person name="Choi H.J."/>
        </authorList>
    </citation>
    <scope>NUCLEOTIDE SEQUENCE [LARGE SCALE GENOMIC DNA]</scope>
    <source>
        <strain evidence="5 6">NKC1-1</strain>
    </source>
</reference>
<evidence type="ECO:0000256" key="3">
    <source>
        <dbReference type="ARBA" id="ARBA00013252"/>
    </source>
</evidence>
<protein>
    <recommendedName>
        <fullName evidence="3">4a-hydroxytetrahydrobiopterin dehydratase</fullName>
        <ecNumber evidence="3">4.2.1.96</ecNumber>
    </recommendedName>
</protein>
<proteinExistence type="inferred from homology"/>
<dbReference type="Pfam" id="PF01329">
    <property type="entry name" value="Pterin_4a"/>
    <property type="match status" value="1"/>
</dbReference>
<dbReference type="KEGG" id="rue:DT065_06625"/>
<dbReference type="SUPFAM" id="SSF55248">
    <property type="entry name" value="PCD-like"/>
    <property type="match status" value="1"/>
</dbReference>
<dbReference type="GO" id="GO:0008124">
    <property type="term" value="F:4-alpha-hydroxytetrahydrobiopterin dehydratase activity"/>
    <property type="evidence" value="ECO:0007669"/>
    <property type="project" value="UniProtKB-EC"/>
</dbReference>
<dbReference type="InterPro" id="IPR001533">
    <property type="entry name" value="Pterin_deHydtase"/>
</dbReference>
<dbReference type="CDD" id="cd00488">
    <property type="entry name" value="PCD_DCoH"/>
    <property type="match status" value="1"/>
</dbReference>
<dbReference type="GO" id="GO:0006729">
    <property type="term" value="P:tetrahydrobiopterin biosynthetic process"/>
    <property type="evidence" value="ECO:0007669"/>
    <property type="project" value="InterPro"/>
</dbReference>
<dbReference type="EMBL" id="CP031092">
    <property type="protein sequence ID" value="AXF57892.1"/>
    <property type="molecule type" value="Genomic_DNA"/>
</dbReference>
<sequence length="92" mass="10160">MKDVKTEAKELEGWSLEGEKIRKSFSFDTYFEGISFVSKLAVYAEGVQHHPHVTIDHTNVTVQWTTVDQGALTAKDIAAAKASDNLLNSGHI</sequence>
<gene>
    <name evidence="5" type="ORF">DT065_06625</name>
</gene>
<evidence type="ECO:0000256" key="4">
    <source>
        <dbReference type="ARBA" id="ARBA00023239"/>
    </source>
</evidence>
<dbReference type="Proteomes" id="UP000252100">
    <property type="component" value="Chromosome"/>
</dbReference>
<dbReference type="InterPro" id="IPR036428">
    <property type="entry name" value="PCD_sf"/>
</dbReference>
<dbReference type="Gene3D" id="3.30.1360.20">
    <property type="entry name" value="Transcriptional coactivator/pterin dehydratase"/>
    <property type="match status" value="1"/>
</dbReference>
<evidence type="ECO:0000256" key="2">
    <source>
        <dbReference type="ARBA" id="ARBA00006472"/>
    </source>
</evidence>
<dbReference type="NCBIfam" id="NF002017">
    <property type="entry name" value="PRK00823.1-2"/>
    <property type="match status" value="1"/>
</dbReference>
<accession>A0A345C3W1</accession>
<dbReference type="OrthoDB" id="9800108at2"/>
<comment type="catalytic activity">
    <reaction evidence="1">
        <text>(4aS,6R)-4a-hydroxy-L-erythro-5,6,7,8-tetrahydrobiopterin = (6R)-L-erythro-6,7-dihydrobiopterin + H2O</text>
        <dbReference type="Rhea" id="RHEA:11920"/>
        <dbReference type="ChEBI" id="CHEBI:15377"/>
        <dbReference type="ChEBI" id="CHEBI:15642"/>
        <dbReference type="ChEBI" id="CHEBI:43120"/>
        <dbReference type="EC" id="4.2.1.96"/>
    </reaction>
</comment>
<dbReference type="PANTHER" id="PTHR12599">
    <property type="entry name" value="PTERIN-4-ALPHA-CARBINOLAMINE DEHYDRATASE"/>
    <property type="match status" value="1"/>
</dbReference>
<comment type="similarity">
    <text evidence="2">Belongs to the pterin-4-alpha-carbinolamine dehydratase family.</text>
</comment>
<name>A0A345C3W1_9BACI</name>
<evidence type="ECO:0000256" key="1">
    <source>
        <dbReference type="ARBA" id="ARBA00001554"/>
    </source>
</evidence>
<organism evidence="5 6">
    <name type="scientific">Salicibibacter kimchii</name>
    <dbReference type="NCBI Taxonomy" id="2099786"/>
    <lineage>
        <taxon>Bacteria</taxon>
        <taxon>Bacillati</taxon>
        <taxon>Bacillota</taxon>
        <taxon>Bacilli</taxon>
        <taxon>Bacillales</taxon>
        <taxon>Bacillaceae</taxon>
        <taxon>Salicibibacter</taxon>
    </lineage>
</organism>
<keyword evidence="6" id="KW-1185">Reference proteome</keyword>
<evidence type="ECO:0000313" key="6">
    <source>
        <dbReference type="Proteomes" id="UP000252100"/>
    </source>
</evidence>